<evidence type="ECO:0000256" key="1">
    <source>
        <dbReference type="ARBA" id="ARBA00006464"/>
    </source>
</evidence>
<organism evidence="5 6">
    <name type="scientific">Pseudoroseicyclus tamaricis</name>
    <dbReference type="NCBI Taxonomy" id="2705421"/>
    <lineage>
        <taxon>Bacteria</taxon>
        <taxon>Pseudomonadati</taxon>
        <taxon>Pseudomonadota</taxon>
        <taxon>Alphaproteobacteria</taxon>
        <taxon>Rhodobacterales</taxon>
        <taxon>Paracoccaceae</taxon>
        <taxon>Pseudoroseicyclus</taxon>
    </lineage>
</organism>
<keyword evidence="6" id="KW-1185">Reference proteome</keyword>
<gene>
    <name evidence="5" type="ORF">GZA08_00585</name>
</gene>
<feature type="domain" description="Bacterial sugar transferase" evidence="4">
    <location>
        <begin position="11"/>
        <end position="199"/>
    </location>
</feature>
<dbReference type="PANTHER" id="PTHR30576:SF0">
    <property type="entry name" value="UNDECAPRENYL-PHOSPHATE N-ACETYLGALACTOSAMINYL 1-PHOSPHATE TRANSFERASE-RELATED"/>
    <property type="match status" value="1"/>
</dbReference>
<proteinExistence type="inferred from homology"/>
<dbReference type="Proteomes" id="UP000474757">
    <property type="component" value="Unassembled WGS sequence"/>
</dbReference>
<name>A0A6B2JTG1_9RHOB</name>
<evidence type="ECO:0000256" key="3">
    <source>
        <dbReference type="SAM" id="Phobius"/>
    </source>
</evidence>
<evidence type="ECO:0000256" key="2">
    <source>
        <dbReference type="ARBA" id="ARBA00023169"/>
    </source>
</evidence>
<dbReference type="Pfam" id="PF02397">
    <property type="entry name" value="Bac_transf"/>
    <property type="match status" value="1"/>
</dbReference>
<keyword evidence="3" id="KW-0472">Membrane</keyword>
<accession>A0A6B2JTG1</accession>
<keyword evidence="2" id="KW-0270">Exopolysaccharide synthesis</keyword>
<sequence>MPHRLYHGVFKRALDILLCLVALPPVLLVVGLLALMIRRDGGPAFYLQPRLGRGGTVFHMIKLRSMATDADAQLAGLLSRSAAARAEWEERQKLTDDPRITAVGRLIRKTSLDELPQLFNVLKGDMSLVGPRPMLPAQKDLYPGQEYFQMRPGITGFWQISVRNDSSFRERAHWDGAYFRRVSLVTDLWVMLRTVRVVMTGTGC</sequence>
<dbReference type="AlphaFoldDB" id="A0A6B2JTG1"/>
<protein>
    <submittedName>
        <fullName evidence="5">Sugar transferase</fullName>
    </submittedName>
</protein>
<reference evidence="5 6" key="1">
    <citation type="submission" date="2020-02" db="EMBL/GenBank/DDBJ databases">
        <title>Pseudoroseicyclus tamarix, sp. nov., isolated from offshore sediment of a Tamarix chinensis forest.</title>
        <authorList>
            <person name="Gai Y."/>
        </authorList>
    </citation>
    <scope>NUCLEOTIDE SEQUENCE [LARGE SCALE GENOMIC DNA]</scope>
    <source>
        <strain evidence="5 6">CLL3-39</strain>
    </source>
</reference>
<dbReference type="GO" id="GO:0016780">
    <property type="term" value="F:phosphotransferase activity, for other substituted phosphate groups"/>
    <property type="evidence" value="ECO:0007669"/>
    <property type="project" value="TreeGrafter"/>
</dbReference>
<dbReference type="InterPro" id="IPR003362">
    <property type="entry name" value="Bact_transf"/>
</dbReference>
<evidence type="ECO:0000313" key="6">
    <source>
        <dbReference type="Proteomes" id="UP000474757"/>
    </source>
</evidence>
<comment type="similarity">
    <text evidence="1">Belongs to the bacterial sugar transferase family.</text>
</comment>
<keyword evidence="3" id="KW-1133">Transmembrane helix</keyword>
<feature type="transmembrane region" description="Helical" evidence="3">
    <location>
        <begin position="12"/>
        <end position="37"/>
    </location>
</feature>
<comment type="caution">
    <text evidence="5">The sequence shown here is derived from an EMBL/GenBank/DDBJ whole genome shotgun (WGS) entry which is preliminary data.</text>
</comment>
<keyword evidence="3" id="KW-0812">Transmembrane</keyword>
<evidence type="ECO:0000313" key="5">
    <source>
        <dbReference type="EMBL" id="NDU99463.1"/>
    </source>
</evidence>
<dbReference type="GO" id="GO:0000271">
    <property type="term" value="P:polysaccharide biosynthetic process"/>
    <property type="evidence" value="ECO:0007669"/>
    <property type="project" value="UniProtKB-KW"/>
</dbReference>
<dbReference type="PANTHER" id="PTHR30576">
    <property type="entry name" value="COLANIC BIOSYNTHESIS UDP-GLUCOSE LIPID CARRIER TRANSFERASE"/>
    <property type="match status" value="1"/>
</dbReference>
<evidence type="ECO:0000259" key="4">
    <source>
        <dbReference type="Pfam" id="PF02397"/>
    </source>
</evidence>
<keyword evidence="5" id="KW-0808">Transferase</keyword>
<dbReference type="EMBL" id="JAAGAB010000001">
    <property type="protein sequence ID" value="NDU99463.1"/>
    <property type="molecule type" value="Genomic_DNA"/>
</dbReference>